<organism evidence="2 3">
    <name type="scientific">Lysinibacillus fusiformis</name>
    <dbReference type="NCBI Taxonomy" id="28031"/>
    <lineage>
        <taxon>Bacteria</taxon>
        <taxon>Bacillati</taxon>
        <taxon>Bacillota</taxon>
        <taxon>Bacilli</taxon>
        <taxon>Bacillales</taxon>
        <taxon>Bacillaceae</taxon>
        <taxon>Lysinibacillus</taxon>
    </lineage>
</organism>
<keyword evidence="1" id="KW-1133">Transmembrane helix</keyword>
<keyword evidence="1" id="KW-0812">Transmembrane</keyword>
<dbReference type="EMBL" id="PDFK01000003">
    <property type="protein sequence ID" value="PKU51220.1"/>
    <property type="molecule type" value="Genomic_DNA"/>
</dbReference>
<comment type="caution">
    <text evidence="2">The sequence shown here is derived from an EMBL/GenBank/DDBJ whole genome shotgun (WGS) entry which is preliminary data.</text>
</comment>
<feature type="transmembrane region" description="Helical" evidence="1">
    <location>
        <begin position="36"/>
        <end position="55"/>
    </location>
</feature>
<keyword evidence="1" id="KW-0472">Membrane</keyword>
<evidence type="ECO:0000256" key="1">
    <source>
        <dbReference type="SAM" id="Phobius"/>
    </source>
</evidence>
<gene>
    <name evidence="2" type="ORF">CRI88_10830</name>
</gene>
<name>A0A2I0UYU2_9BACI</name>
<feature type="transmembrane region" description="Helical" evidence="1">
    <location>
        <begin position="6"/>
        <end position="24"/>
    </location>
</feature>
<evidence type="ECO:0000313" key="3">
    <source>
        <dbReference type="Proteomes" id="UP000234956"/>
    </source>
</evidence>
<dbReference type="Proteomes" id="UP000234956">
    <property type="component" value="Unassembled WGS sequence"/>
</dbReference>
<reference evidence="2 3" key="1">
    <citation type="submission" date="2017-10" db="EMBL/GenBank/DDBJ databases">
        <title>Draft genome of Lysinibacillus fusiformis strain Juneja, a laboratory-derived pathogen of Drosophila melanogaster.</title>
        <authorList>
            <person name="Smith B.R."/>
            <person name="Unckless R.L."/>
        </authorList>
    </citation>
    <scope>NUCLEOTIDE SEQUENCE [LARGE SCALE GENOMIC DNA]</scope>
    <source>
        <strain evidence="2 3">Juneja</strain>
    </source>
</reference>
<dbReference type="AlphaFoldDB" id="A0A2I0UYU2"/>
<protein>
    <submittedName>
        <fullName evidence="2">Uncharacterized protein</fullName>
    </submittedName>
</protein>
<evidence type="ECO:0000313" key="2">
    <source>
        <dbReference type="EMBL" id="PKU51220.1"/>
    </source>
</evidence>
<accession>A0A2I0UYU2</accession>
<sequence length="69" mass="8677">MRRDQISYFIYPCAYFIVRTINQWRKQESITWGENVMTMIGLLFFIYLLILMWNWSNKPYQWEKKDKET</sequence>
<proteinExistence type="predicted"/>
<dbReference type="RefSeq" id="WP_101966607.1">
    <property type="nucleotide sequence ID" value="NZ_PDFK01000003.1"/>
</dbReference>